<dbReference type="InterPro" id="IPR050121">
    <property type="entry name" value="Cytochrome_P450_monoxygenase"/>
</dbReference>
<evidence type="ECO:0000313" key="5">
    <source>
        <dbReference type="Proteomes" id="UP000600946"/>
    </source>
</evidence>
<keyword evidence="3" id="KW-0560">Oxidoreductase</keyword>
<evidence type="ECO:0000256" key="3">
    <source>
        <dbReference type="RuleBase" id="RU000461"/>
    </source>
</evidence>
<keyword evidence="5" id="KW-1185">Reference proteome</keyword>
<sequence length="440" mass="48709">MTAVEPLIGIPGPAGDTYLGNLHAFSSDPLGFLTSCAREYGDVVRLGDHNVLLTGPELVERMLVDRGGDFNKKGVEDSGRAARGRGFPTAMMNSDGAEWKMKRRRMQPAFGRTLAVKAAELVDAQGERMLASWKLGEQRDLHGDVSVLVLRLVTQLMFGDEFTDRDAALVSRLVRPIMELSTSPLLLPDWVPTPRHIRLKRGLRDMDRLLRRLTSDPAAVDAERAPVLHALVTGTPTPSPQELRDELATLVLSAFETSNDAVVWTSVLLARHPDIAERVRDEARAAFSAAPPGLSRMERLPYTGAVVRESLRLYSPAWMTSRDSTADLRFGGFTVPAGTTVTVSQWVNHRDPRHWDRAEEFDPGRWLDDSARKMPRGSYFPFGLGARACIGASLATTEIVHIVADVWRRHRLELVDPRGITPRPALALQPMGVKVVPRAW</sequence>
<keyword evidence="3" id="KW-0408">Iron</keyword>
<protein>
    <submittedName>
        <fullName evidence="4">Cytochrome P450 hydroxylase</fullName>
    </submittedName>
</protein>
<comment type="similarity">
    <text evidence="2 3">Belongs to the cytochrome P450 family.</text>
</comment>
<keyword evidence="3" id="KW-0479">Metal-binding</keyword>
<dbReference type="GeneID" id="96291014"/>
<reference evidence="5" key="1">
    <citation type="journal article" date="2019" name="Int. J. Syst. Evol. Microbiol.">
        <title>The Global Catalogue of Microorganisms (GCM) 10K type strain sequencing project: providing services to taxonomists for standard genome sequencing and annotation.</title>
        <authorList>
            <consortium name="The Broad Institute Genomics Platform"/>
            <consortium name="The Broad Institute Genome Sequencing Center for Infectious Disease"/>
            <person name="Wu L."/>
            <person name="Ma J."/>
        </authorList>
    </citation>
    <scope>NUCLEOTIDE SEQUENCE [LARGE SCALE GENOMIC DNA]</scope>
    <source>
        <strain evidence="5">JCM 4594</strain>
    </source>
</reference>
<dbReference type="InterPro" id="IPR001128">
    <property type="entry name" value="Cyt_P450"/>
</dbReference>
<dbReference type="InterPro" id="IPR036396">
    <property type="entry name" value="Cyt_P450_sf"/>
</dbReference>
<name>A0ABQ3A5Y1_9ACTN</name>
<dbReference type="RefSeq" id="WP_190027279.1">
    <property type="nucleotide sequence ID" value="NZ_BMUU01000004.1"/>
</dbReference>
<dbReference type="Gene3D" id="1.10.630.10">
    <property type="entry name" value="Cytochrome P450"/>
    <property type="match status" value="1"/>
</dbReference>
<dbReference type="EMBL" id="BMUU01000004">
    <property type="protein sequence ID" value="GGY34277.1"/>
    <property type="molecule type" value="Genomic_DNA"/>
</dbReference>
<gene>
    <name evidence="4" type="ORF">GCM10010326_30490</name>
</gene>
<keyword evidence="3" id="KW-0503">Monooxygenase</keyword>
<proteinExistence type="inferred from homology"/>
<comment type="caution">
    <text evidence="4">The sequence shown here is derived from an EMBL/GenBank/DDBJ whole genome shotgun (WGS) entry which is preliminary data.</text>
</comment>
<accession>A0ABQ3A5Y1</accession>
<comment type="cofactor">
    <cofactor evidence="1">
        <name>heme</name>
        <dbReference type="ChEBI" id="CHEBI:30413"/>
    </cofactor>
</comment>
<evidence type="ECO:0000256" key="2">
    <source>
        <dbReference type="ARBA" id="ARBA00010617"/>
    </source>
</evidence>
<dbReference type="PRINTS" id="PR00463">
    <property type="entry name" value="EP450I"/>
</dbReference>
<dbReference type="InterPro" id="IPR017972">
    <property type="entry name" value="Cyt_P450_CS"/>
</dbReference>
<keyword evidence="3" id="KW-0349">Heme</keyword>
<evidence type="ECO:0000313" key="4">
    <source>
        <dbReference type="EMBL" id="GGY34277.1"/>
    </source>
</evidence>
<dbReference type="PRINTS" id="PR00385">
    <property type="entry name" value="P450"/>
</dbReference>
<dbReference type="PANTHER" id="PTHR24305:SF166">
    <property type="entry name" value="CYTOCHROME P450 12A4, MITOCHONDRIAL-RELATED"/>
    <property type="match status" value="1"/>
</dbReference>
<dbReference type="PANTHER" id="PTHR24305">
    <property type="entry name" value="CYTOCHROME P450"/>
    <property type="match status" value="1"/>
</dbReference>
<dbReference type="SUPFAM" id="SSF48264">
    <property type="entry name" value="Cytochrome P450"/>
    <property type="match status" value="1"/>
</dbReference>
<dbReference type="Proteomes" id="UP000600946">
    <property type="component" value="Unassembled WGS sequence"/>
</dbReference>
<dbReference type="Pfam" id="PF00067">
    <property type="entry name" value="p450"/>
    <property type="match status" value="1"/>
</dbReference>
<organism evidence="4 5">
    <name type="scientific">Streptomyces xanthochromogenes</name>
    <dbReference type="NCBI Taxonomy" id="67384"/>
    <lineage>
        <taxon>Bacteria</taxon>
        <taxon>Bacillati</taxon>
        <taxon>Actinomycetota</taxon>
        <taxon>Actinomycetes</taxon>
        <taxon>Kitasatosporales</taxon>
        <taxon>Streptomycetaceae</taxon>
        <taxon>Streptomyces</taxon>
    </lineage>
</organism>
<dbReference type="PROSITE" id="PS00086">
    <property type="entry name" value="CYTOCHROME_P450"/>
    <property type="match status" value="1"/>
</dbReference>
<dbReference type="InterPro" id="IPR002401">
    <property type="entry name" value="Cyt_P450_E_grp-I"/>
</dbReference>
<evidence type="ECO:0000256" key="1">
    <source>
        <dbReference type="ARBA" id="ARBA00001971"/>
    </source>
</evidence>